<gene>
    <name evidence="3" type="ORF">M8542_42895</name>
</gene>
<evidence type="ECO:0000313" key="3">
    <source>
        <dbReference type="EMBL" id="MCR6489584.1"/>
    </source>
</evidence>
<feature type="domain" description="UspA" evidence="2">
    <location>
        <begin position="27"/>
        <end position="163"/>
    </location>
</feature>
<dbReference type="CDD" id="cd00293">
    <property type="entry name" value="USP-like"/>
    <property type="match status" value="1"/>
</dbReference>
<dbReference type="PANTHER" id="PTHR46268:SF6">
    <property type="entry name" value="UNIVERSAL STRESS PROTEIN UP12"/>
    <property type="match status" value="1"/>
</dbReference>
<dbReference type="PRINTS" id="PR01438">
    <property type="entry name" value="UNVRSLSTRESS"/>
</dbReference>
<protein>
    <submittedName>
        <fullName evidence="3">Universal stress protein</fullName>
    </submittedName>
</protein>
<dbReference type="InterPro" id="IPR006015">
    <property type="entry name" value="Universal_stress_UspA"/>
</dbReference>
<dbReference type="Pfam" id="PF00582">
    <property type="entry name" value="Usp"/>
    <property type="match status" value="1"/>
</dbReference>
<keyword evidence="4" id="KW-1185">Reference proteome</keyword>
<evidence type="ECO:0000313" key="4">
    <source>
        <dbReference type="Proteomes" id="UP001144096"/>
    </source>
</evidence>
<organism evidence="3 4">
    <name type="scientific">Amycolatopsis iheyensis</name>
    <dbReference type="NCBI Taxonomy" id="2945988"/>
    <lineage>
        <taxon>Bacteria</taxon>
        <taxon>Bacillati</taxon>
        <taxon>Actinomycetota</taxon>
        <taxon>Actinomycetes</taxon>
        <taxon>Pseudonocardiales</taxon>
        <taxon>Pseudonocardiaceae</taxon>
        <taxon>Amycolatopsis</taxon>
    </lineage>
</organism>
<dbReference type="Gene3D" id="3.40.50.620">
    <property type="entry name" value="HUPs"/>
    <property type="match status" value="1"/>
</dbReference>
<dbReference type="PANTHER" id="PTHR46268">
    <property type="entry name" value="STRESS RESPONSE PROTEIN NHAX"/>
    <property type="match status" value="1"/>
</dbReference>
<dbReference type="InterPro" id="IPR014729">
    <property type="entry name" value="Rossmann-like_a/b/a_fold"/>
</dbReference>
<evidence type="ECO:0000259" key="2">
    <source>
        <dbReference type="Pfam" id="PF00582"/>
    </source>
</evidence>
<comment type="caution">
    <text evidence="3">The sequence shown here is derived from an EMBL/GenBank/DDBJ whole genome shotgun (WGS) entry which is preliminary data.</text>
</comment>
<accession>A0A9X2NIV4</accession>
<evidence type="ECO:0000256" key="1">
    <source>
        <dbReference type="ARBA" id="ARBA00008791"/>
    </source>
</evidence>
<dbReference type="InterPro" id="IPR006016">
    <property type="entry name" value="UspA"/>
</dbReference>
<sequence length="163" mass="17300">MTGSAADPTAFQSTVERFGPRRDPAARAILAGVDGTDTAMRAASFAFGLARRQDSRLIVVFVACPAPLVPLRPAVATLIEHDTATQMYAELSDQMRTAAEELAVPVTVVRAFGDPYTTLRDTADRCHADTVVVGASQKAGHRFAGSVATKLIRAGHWPVLVVP</sequence>
<dbReference type="AlphaFoldDB" id="A0A9X2NIV4"/>
<dbReference type="SUPFAM" id="SSF52402">
    <property type="entry name" value="Adenine nucleotide alpha hydrolases-like"/>
    <property type="match status" value="1"/>
</dbReference>
<dbReference type="EMBL" id="JAMXQV010000034">
    <property type="protein sequence ID" value="MCR6489584.1"/>
    <property type="molecule type" value="Genomic_DNA"/>
</dbReference>
<name>A0A9X2NIV4_9PSEU</name>
<proteinExistence type="inferred from homology"/>
<reference evidence="3" key="1">
    <citation type="submission" date="2022-06" db="EMBL/GenBank/DDBJ databases">
        <title>Amycolatopsis iheyaensis sp. nov., a new species of the genus Amycolatopsis isolated from soil in Iheya island, Japan.</title>
        <authorList>
            <person name="Ngamcharungchit C."/>
            <person name="Kanto H."/>
            <person name="Take A."/>
            <person name="Intra B."/>
            <person name="Matsumoto A."/>
            <person name="Panbangred W."/>
            <person name="Inahashi Y."/>
        </authorList>
    </citation>
    <scope>NUCLEOTIDE SEQUENCE</scope>
    <source>
        <strain evidence="3">OK19-0408</strain>
    </source>
</reference>
<dbReference type="Proteomes" id="UP001144096">
    <property type="component" value="Unassembled WGS sequence"/>
</dbReference>
<comment type="similarity">
    <text evidence="1">Belongs to the universal stress protein A family.</text>
</comment>
<dbReference type="RefSeq" id="WP_257926149.1">
    <property type="nucleotide sequence ID" value="NZ_JAMXQV010000034.1"/>
</dbReference>